<dbReference type="InParanoid" id="A0A151GWZ3"/>
<gene>
    <name evidence="1" type="ORF">DCS_02694</name>
</gene>
<proteinExistence type="predicted"/>
<protein>
    <submittedName>
        <fullName evidence="1">Uncharacterized protein</fullName>
    </submittedName>
</protein>
<dbReference type="RefSeq" id="XP_040660904.1">
    <property type="nucleotide sequence ID" value="XM_040800021.1"/>
</dbReference>
<organism evidence="1 2">
    <name type="scientific">Drechmeria coniospora</name>
    <name type="common">Nematophagous fungus</name>
    <name type="synonym">Meria coniospora</name>
    <dbReference type="NCBI Taxonomy" id="98403"/>
    <lineage>
        <taxon>Eukaryota</taxon>
        <taxon>Fungi</taxon>
        <taxon>Dikarya</taxon>
        <taxon>Ascomycota</taxon>
        <taxon>Pezizomycotina</taxon>
        <taxon>Sordariomycetes</taxon>
        <taxon>Hypocreomycetidae</taxon>
        <taxon>Hypocreales</taxon>
        <taxon>Ophiocordycipitaceae</taxon>
        <taxon>Drechmeria</taxon>
    </lineage>
</organism>
<reference evidence="1 2" key="1">
    <citation type="journal article" date="2016" name="Sci. Rep.">
        <title>Insights into Adaptations to a Near-Obligate Nematode Endoparasitic Lifestyle from the Finished Genome of Drechmeria coniospora.</title>
        <authorList>
            <person name="Zhang L."/>
            <person name="Zhou Z."/>
            <person name="Guo Q."/>
            <person name="Fokkens L."/>
            <person name="Miskei M."/>
            <person name="Pocsi I."/>
            <person name="Zhang W."/>
            <person name="Chen M."/>
            <person name="Wang L."/>
            <person name="Sun Y."/>
            <person name="Donzelli B.G."/>
            <person name="Gibson D.M."/>
            <person name="Nelson D.R."/>
            <person name="Luo J.G."/>
            <person name="Rep M."/>
            <person name="Liu H."/>
            <person name="Yang S."/>
            <person name="Wang J."/>
            <person name="Krasnoff S.B."/>
            <person name="Xu Y."/>
            <person name="Molnar I."/>
            <person name="Lin M."/>
        </authorList>
    </citation>
    <scope>NUCLEOTIDE SEQUENCE [LARGE SCALE GENOMIC DNA]</scope>
    <source>
        <strain evidence="1 2">ARSEF 6962</strain>
    </source>
</reference>
<dbReference type="AlphaFoldDB" id="A0A151GWZ3"/>
<keyword evidence="2" id="KW-1185">Reference proteome</keyword>
<dbReference type="GeneID" id="63715337"/>
<evidence type="ECO:0000313" key="1">
    <source>
        <dbReference type="EMBL" id="KYK61552.1"/>
    </source>
</evidence>
<comment type="caution">
    <text evidence="1">The sequence shown here is derived from an EMBL/GenBank/DDBJ whole genome shotgun (WGS) entry which is preliminary data.</text>
</comment>
<accession>A0A151GWZ3</accession>
<dbReference type="Proteomes" id="UP000076580">
    <property type="component" value="Chromosome 01"/>
</dbReference>
<name>A0A151GWZ3_DRECN</name>
<dbReference type="EMBL" id="LAYC01000001">
    <property type="protein sequence ID" value="KYK61552.1"/>
    <property type="molecule type" value="Genomic_DNA"/>
</dbReference>
<sequence>MVVGTEVEMVIGAEVKMVIGTEVEMVVGTEVEMVIRNEVEMTTGSVAIQGIGNIGSAVRVQRTGIGRIDGDGPYGFNDGMRLVTGSKYKQDTRTQSCRNHHNVK</sequence>
<evidence type="ECO:0000313" key="2">
    <source>
        <dbReference type="Proteomes" id="UP000076580"/>
    </source>
</evidence>